<accession>A0A2G5DFV7</accession>
<evidence type="ECO:0000256" key="3">
    <source>
        <dbReference type="ARBA" id="ARBA00022840"/>
    </source>
</evidence>
<sequence>MVCVTFNILYRLLVHLGYQVDYVRNFTDLDNKIILRSNELGQDPLIYSSLCTEDFLKDMKKLNCLLPTYQPTLSEHMDQIRDMIAKIISNGYAYVVEDRDVYFSVDKFPDYGRLVLLALESRKQNSADFALWEASKPGESSWESPWGRGRPRWHIECFAMISYYLTSLFYIHGDAHSEADVKYWVHSGSFGRDGEKMSKSRKSHVTIRMIIIQYHLMA</sequence>
<dbReference type="Gene3D" id="3.40.50.620">
    <property type="entry name" value="HUPs"/>
    <property type="match status" value="1"/>
</dbReference>
<dbReference type="InterPro" id="IPR024909">
    <property type="entry name" value="Cys-tRNA/MSH_ligase"/>
</dbReference>
<keyword evidence="6" id="KW-1185">Reference proteome</keyword>
<dbReference type="PANTHER" id="PTHR10890">
    <property type="entry name" value="CYSTEINYL-TRNA SYNTHETASE"/>
    <property type="match status" value="1"/>
</dbReference>
<dbReference type="Pfam" id="PF01406">
    <property type="entry name" value="tRNA-synt_1e"/>
    <property type="match status" value="1"/>
</dbReference>
<dbReference type="GO" id="GO:0005524">
    <property type="term" value="F:ATP binding"/>
    <property type="evidence" value="ECO:0007669"/>
    <property type="project" value="UniProtKB-KW"/>
</dbReference>
<evidence type="ECO:0000256" key="2">
    <source>
        <dbReference type="ARBA" id="ARBA00022741"/>
    </source>
</evidence>
<proteinExistence type="predicted"/>
<organism evidence="5 6">
    <name type="scientific">Aquilegia coerulea</name>
    <name type="common">Rocky mountain columbine</name>
    <dbReference type="NCBI Taxonomy" id="218851"/>
    <lineage>
        <taxon>Eukaryota</taxon>
        <taxon>Viridiplantae</taxon>
        <taxon>Streptophyta</taxon>
        <taxon>Embryophyta</taxon>
        <taxon>Tracheophyta</taxon>
        <taxon>Spermatophyta</taxon>
        <taxon>Magnoliopsida</taxon>
        <taxon>Ranunculales</taxon>
        <taxon>Ranunculaceae</taxon>
        <taxon>Thalictroideae</taxon>
        <taxon>Aquilegia</taxon>
    </lineage>
</organism>
<gene>
    <name evidence="5" type="ORF">AQUCO_02000098v1</name>
</gene>
<dbReference type="Proteomes" id="UP000230069">
    <property type="component" value="Unassembled WGS sequence"/>
</dbReference>
<dbReference type="InParanoid" id="A0A2G5DFV7"/>
<keyword evidence="1" id="KW-0436">Ligase</keyword>
<dbReference type="AlphaFoldDB" id="A0A2G5DFV7"/>
<dbReference type="PRINTS" id="PR00983">
    <property type="entry name" value="TRNASYNTHCYS"/>
</dbReference>
<dbReference type="GO" id="GO:0006423">
    <property type="term" value="P:cysteinyl-tRNA aminoacylation"/>
    <property type="evidence" value="ECO:0007669"/>
    <property type="project" value="TreeGrafter"/>
</dbReference>
<dbReference type="PANTHER" id="PTHR10890:SF26">
    <property type="entry name" value="CYSTEINE--TRNA LIGASE 1, CYTOPLASMIC-RELATED"/>
    <property type="match status" value="1"/>
</dbReference>
<dbReference type="InterPro" id="IPR014729">
    <property type="entry name" value="Rossmann-like_a/b/a_fold"/>
</dbReference>
<keyword evidence="3" id="KW-0067">ATP-binding</keyword>
<name>A0A2G5DFV7_AQUCA</name>
<evidence type="ECO:0000259" key="4">
    <source>
        <dbReference type="Pfam" id="PF01406"/>
    </source>
</evidence>
<keyword evidence="2" id="KW-0547">Nucleotide-binding</keyword>
<evidence type="ECO:0000256" key="1">
    <source>
        <dbReference type="ARBA" id="ARBA00022598"/>
    </source>
</evidence>
<feature type="domain" description="tRNA synthetases class I catalytic" evidence="4">
    <location>
        <begin position="3"/>
        <end position="215"/>
    </location>
</feature>
<dbReference type="EMBL" id="KZ305037">
    <property type="protein sequence ID" value="PIA42410.1"/>
    <property type="molecule type" value="Genomic_DNA"/>
</dbReference>
<reference evidence="5 6" key="1">
    <citation type="submission" date="2017-09" db="EMBL/GenBank/DDBJ databases">
        <title>WGS assembly of Aquilegia coerulea Goldsmith.</title>
        <authorList>
            <person name="Hodges S."/>
            <person name="Kramer E."/>
            <person name="Nordborg M."/>
            <person name="Tomkins J."/>
            <person name="Borevitz J."/>
            <person name="Derieg N."/>
            <person name="Yan J."/>
            <person name="Mihaltcheva S."/>
            <person name="Hayes R.D."/>
            <person name="Rokhsar D."/>
        </authorList>
    </citation>
    <scope>NUCLEOTIDE SEQUENCE [LARGE SCALE GENOMIC DNA]</scope>
    <source>
        <strain evidence="6">cv. Goldsmith</strain>
    </source>
</reference>
<evidence type="ECO:0000313" key="5">
    <source>
        <dbReference type="EMBL" id="PIA42410.1"/>
    </source>
</evidence>
<dbReference type="InterPro" id="IPR032678">
    <property type="entry name" value="tRNA-synt_1_cat_dom"/>
</dbReference>
<dbReference type="SUPFAM" id="SSF52374">
    <property type="entry name" value="Nucleotidylyl transferase"/>
    <property type="match status" value="1"/>
</dbReference>
<dbReference type="GO" id="GO:0005737">
    <property type="term" value="C:cytoplasm"/>
    <property type="evidence" value="ECO:0007669"/>
    <property type="project" value="TreeGrafter"/>
</dbReference>
<dbReference type="GO" id="GO:0004817">
    <property type="term" value="F:cysteine-tRNA ligase activity"/>
    <property type="evidence" value="ECO:0007669"/>
    <property type="project" value="TreeGrafter"/>
</dbReference>
<evidence type="ECO:0000313" key="6">
    <source>
        <dbReference type="Proteomes" id="UP000230069"/>
    </source>
</evidence>
<dbReference type="STRING" id="218851.A0A2G5DFV7"/>
<dbReference type="OrthoDB" id="438179at2759"/>
<protein>
    <recommendedName>
        <fullName evidence="4">tRNA synthetases class I catalytic domain-containing protein</fullName>
    </recommendedName>
</protein>